<dbReference type="InterPro" id="IPR025665">
    <property type="entry name" value="Beta-barrel_OMP_2"/>
</dbReference>
<evidence type="ECO:0000256" key="1">
    <source>
        <dbReference type="SAM" id="SignalP"/>
    </source>
</evidence>
<dbReference type="Proteomes" id="UP000266183">
    <property type="component" value="Chromosome"/>
</dbReference>
<protein>
    <submittedName>
        <fullName evidence="3">PorT family protein</fullName>
    </submittedName>
</protein>
<dbReference type="AlphaFoldDB" id="A0A385SXJ3"/>
<keyword evidence="4" id="KW-1185">Reference proteome</keyword>
<dbReference type="RefSeq" id="WP_119757729.1">
    <property type="nucleotide sequence ID" value="NZ_CP032382.1"/>
</dbReference>
<dbReference type="InterPro" id="IPR011250">
    <property type="entry name" value="OMP/PagP_B-barrel"/>
</dbReference>
<accession>A0A385SXJ3</accession>
<dbReference type="Pfam" id="PF13568">
    <property type="entry name" value="OMP_b-brl_2"/>
    <property type="match status" value="1"/>
</dbReference>
<feature type="chain" id="PRO_5017193752" evidence="1">
    <location>
        <begin position="21"/>
        <end position="195"/>
    </location>
</feature>
<evidence type="ECO:0000313" key="3">
    <source>
        <dbReference type="EMBL" id="AYB34470.1"/>
    </source>
</evidence>
<reference evidence="4" key="1">
    <citation type="submission" date="2018-09" db="EMBL/GenBank/DDBJ databases">
        <title>Chryseolinea sp. KIS68-18 isolated from soil.</title>
        <authorList>
            <person name="Weon H.-Y."/>
            <person name="Kwon S.-W."/>
            <person name="Lee S.A."/>
        </authorList>
    </citation>
    <scope>NUCLEOTIDE SEQUENCE [LARGE SCALE GENOMIC DNA]</scope>
    <source>
        <strain evidence="4">KIS68-18</strain>
    </source>
</reference>
<organism evidence="3 4">
    <name type="scientific">Chryseolinea soli</name>
    <dbReference type="NCBI Taxonomy" id="2321403"/>
    <lineage>
        <taxon>Bacteria</taxon>
        <taxon>Pseudomonadati</taxon>
        <taxon>Bacteroidota</taxon>
        <taxon>Cytophagia</taxon>
        <taxon>Cytophagales</taxon>
        <taxon>Fulvivirgaceae</taxon>
        <taxon>Chryseolinea</taxon>
    </lineage>
</organism>
<name>A0A385SXJ3_9BACT</name>
<dbReference type="SUPFAM" id="SSF56925">
    <property type="entry name" value="OMPA-like"/>
    <property type="match status" value="1"/>
</dbReference>
<dbReference type="EMBL" id="CP032382">
    <property type="protein sequence ID" value="AYB34470.1"/>
    <property type="molecule type" value="Genomic_DNA"/>
</dbReference>
<sequence length="195" mass="20826">MKKFTTVLCIMFFASVGAFAQGVSGGIKAGLNLANQTYSSSGYTTSPSFLPALHGGVYLTAMFSEHLGLQPEILYSGQGAKSGDLKLKMAYINVPVLVRYNVNSLLSFHAGPQFGVLASAKDKDSSGSTDAKDQFKSTDVSVAAGIGIDLPMKLNFSFRFVKGLSDIANIDDNTYNVKAKNYALQFSVGYKLFGK</sequence>
<gene>
    <name evidence="3" type="ORF">D4L85_29550</name>
</gene>
<evidence type="ECO:0000259" key="2">
    <source>
        <dbReference type="Pfam" id="PF13568"/>
    </source>
</evidence>
<dbReference type="Gene3D" id="2.40.160.20">
    <property type="match status" value="1"/>
</dbReference>
<feature type="signal peptide" evidence="1">
    <location>
        <begin position="1"/>
        <end position="20"/>
    </location>
</feature>
<proteinExistence type="predicted"/>
<dbReference type="OrthoDB" id="838174at2"/>
<dbReference type="KEGG" id="chk:D4L85_29550"/>
<evidence type="ECO:0000313" key="4">
    <source>
        <dbReference type="Proteomes" id="UP000266183"/>
    </source>
</evidence>
<feature type="domain" description="Outer membrane protein beta-barrel" evidence="2">
    <location>
        <begin position="19"/>
        <end position="168"/>
    </location>
</feature>
<keyword evidence="1" id="KW-0732">Signal</keyword>